<keyword evidence="2" id="KW-0418">Kinase</keyword>
<dbReference type="Gene3D" id="1.10.510.10">
    <property type="entry name" value="Transferase(Phosphotransferase) domain 1"/>
    <property type="match status" value="1"/>
</dbReference>
<evidence type="ECO:0000313" key="2">
    <source>
        <dbReference type="EMBL" id="KAH8102061.1"/>
    </source>
</evidence>
<dbReference type="PROSITE" id="PS50011">
    <property type="entry name" value="PROTEIN_KINASE_DOM"/>
    <property type="match status" value="1"/>
</dbReference>
<comment type="caution">
    <text evidence="2">The sequence shown here is derived from an EMBL/GenBank/DDBJ whole genome shotgun (WGS) entry which is preliminary data.</text>
</comment>
<evidence type="ECO:0000259" key="1">
    <source>
        <dbReference type="PROSITE" id="PS50011"/>
    </source>
</evidence>
<keyword evidence="3" id="KW-1185">Reference proteome</keyword>
<keyword evidence="2" id="KW-0808">Transferase</keyword>
<protein>
    <submittedName>
        <fullName evidence="2">Kinase-like domain-containing protein</fullName>
    </submittedName>
</protein>
<reference evidence="2" key="1">
    <citation type="journal article" date="2021" name="New Phytol.">
        <title>Evolutionary innovations through gain and loss of genes in the ectomycorrhizal Boletales.</title>
        <authorList>
            <person name="Wu G."/>
            <person name="Miyauchi S."/>
            <person name="Morin E."/>
            <person name="Kuo A."/>
            <person name="Drula E."/>
            <person name="Varga T."/>
            <person name="Kohler A."/>
            <person name="Feng B."/>
            <person name="Cao Y."/>
            <person name="Lipzen A."/>
            <person name="Daum C."/>
            <person name="Hundley H."/>
            <person name="Pangilinan J."/>
            <person name="Johnson J."/>
            <person name="Barry K."/>
            <person name="LaButti K."/>
            <person name="Ng V."/>
            <person name="Ahrendt S."/>
            <person name="Min B."/>
            <person name="Choi I.G."/>
            <person name="Park H."/>
            <person name="Plett J.M."/>
            <person name="Magnuson J."/>
            <person name="Spatafora J.W."/>
            <person name="Nagy L.G."/>
            <person name="Henrissat B."/>
            <person name="Grigoriev I.V."/>
            <person name="Yang Z.L."/>
            <person name="Xu J."/>
            <person name="Martin F.M."/>
        </authorList>
    </citation>
    <scope>NUCLEOTIDE SEQUENCE</scope>
    <source>
        <strain evidence="2">KKN 215</strain>
    </source>
</reference>
<dbReference type="PANTHER" id="PTHR44329">
    <property type="entry name" value="SERINE/THREONINE-PROTEIN KINASE TNNI3K-RELATED"/>
    <property type="match status" value="1"/>
</dbReference>
<dbReference type="Pfam" id="PF07714">
    <property type="entry name" value="PK_Tyr_Ser-Thr"/>
    <property type="match status" value="1"/>
</dbReference>
<dbReference type="InterPro" id="IPR001245">
    <property type="entry name" value="Ser-Thr/Tyr_kinase_cat_dom"/>
</dbReference>
<evidence type="ECO:0000313" key="3">
    <source>
        <dbReference type="Proteomes" id="UP000813824"/>
    </source>
</evidence>
<dbReference type="InterPro" id="IPR011009">
    <property type="entry name" value="Kinase-like_dom_sf"/>
</dbReference>
<dbReference type="InterPro" id="IPR000719">
    <property type="entry name" value="Prot_kinase_dom"/>
</dbReference>
<dbReference type="PANTHER" id="PTHR44329:SF214">
    <property type="entry name" value="PROTEIN KINASE DOMAIN-CONTAINING PROTEIN"/>
    <property type="match status" value="1"/>
</dbReference>
<feature type="domain" description="Protein kinase" evidence="1">
    <location>
        <begin position="128"/>
        <end position="408"/>
    </location>
</feature>
<dbReference type="EMBL" id="JAEVFJ010000010">
    <property type="protein sequence ID" value="KAH8102061.1"/>
    <property type="molecule type" value="Genomic_DNA"/>
</dbReference>
<dbReference type="GO" id="GO:0005524">
    <property type="term" value="F:ATP binding"/>
    <property type="evidence" value="ECO:0007669"/>
    <property type="project" value="InterPro"/>
</dbReference>
<accession>A0A8K0US76</accession>
<gene>
    <name evidence="2" type="ORF">BXZ70DRAFT_930056</name>
</gene>
<dbReference type="InterPro" id="IPR051681">
    <property type="entry name" value="Ser/Thr_Kinases-Pseudokinases"/>
</dbReference>
<dbReference type="AlphaFoldDB" id="A0A8K0US76"/>
<proteinExistence type="predicted"/>
<dbReference type="Proteomes" id="UP000813824">
    <property type="component" value="Unassembled WGS sequence"/>
</dbReference>
<organism evidence="2 3">
    <name type="scientific">Cristinia sonorae</name>
    <dbReference type="NCBI Taxonomy" id="1940300"/>
    <lineage>
        <taxon>Eukaryota</taxon>
        <taxon>Fungi</taxon>
        <taxon>Dikarya</taxon>
        <taxon>Basidiomycota</taxon>
        <taxon>Agaricomycotina</taxon>
        <taxon>Agaricomycetes</taxon>
        <taxon>Agaricomycetidae</taxon>
        <taxon>Agaricales</taxon>
        <taxon>Pleurotineae</taxon>
        <taxon>Stephanosporaceae</taxon>
        <taxon>Cristinia</taxon>
    </lineage>
</organism>
<name>A0A8K0US76_9AGAR</name>
<dbReference type="GO" id="GO:0004674">
    <property type="term" value="F:protein serine/threonine kinase activity"/>
    <property type="evidence" value="ECO:0007669"/>
    <property type="project" value="TreeGrafter"/>
</dbReference>
<dbReference type="OrthoDB" id="346907at2759"/>
<sequence>MSDITAEYITWDFTWENISYFRIQHTQSSRGTSNAMNANVCSAASIQQYIQAAIGHPDRTELSPIPARDDAQVILDEIWKVLDSPVLPTASSSTSFYTYRNQLRRLSIKVANRYSVLPSSLLLKDIQCIDTKPHGVGGFAEVFCGTYKTSKVALKRLRVYTMMTETQKQNVINSFYRESLLWKNLGHDHILPFLGVAEDVFQGSICMVIPWMRNGNLRQYISEQTEKGQLTEATFVPAINRWLHQTAMGLAYLHSEGIVHGDLHAGNILVDNEKNARLCDFGMSLISEATAYNYGSHHGGGATRWSAPELFDPEEFGLTTSRPTFQSDVYAFACVVVELYSGQPPFPDLVDRQVPMQVVKGMRPSLPRLSKTKAPPDHVWSLTTTCWAQDPAARPSANTVVQSLESALTKDRIVAICQAVNKRQRESTCSEYERSWLQDAAERTIRFYNGESQPIMWILAVDQEFPPGALCVDDRPNADPVYITRACVEERRTSYMDSVIAVFLGTTDAKGAVIHGASSNHAIQLYEILVTSSEHVQWSPMDSSASRTRFVCTGPFTVTSRIVRVFRGDRWHITRCSPAAPRVRRQNLLIAGDIQGGEVLCYKE</sequence>
<dbReference type="SUPFAM" id="SSF56112">
    <property type="entry name" value="Protein kinase-like (PK-like)"/>
    <property type="match status" value="1"/>
</dbReference>